<accession>A0A6A6ZC98</accession>
<gene>
    <name evidence="2" type="ORF">CC86DRAFT_244168</name>
</gene>
<evidence type="ECO:0000313" key="3">
    <source>
        <dbReference type="Proteomes" id="UP000799424"/>
    </source>
</evidence>
<name>A0A6A6ZC98_9PLEO</name>
<dbReference type="AlphaFoldDB" id="A0A6A6ZC98"/>
<evidence type="ECO:0000256" key="1">
    <source>
        <dbReference type="SAM" id="Coils"/>
    </source>
</evidence>
<evidence type="ECO:0000313" key="2">
    <source>
        <dbReference type="EMBL" id="KAF2818333.1"/>
    </source>
</evidence>
<feature type="non-terminal residue" evidence="2">
    <location>
        <position position="1"/>
    </location>
</feature>
<feature type="non-terminal residue" evidence="2">
    <location>
        <position position="155"/>
    </location>
</feature>
<keyword evidence="1" id="KW-0175">Coiled coil</keyword>
<keyword evidence="3" id="KW-1185">Reference proteome</keyword>
<organism evidence="2 3">
    <name type="scientific">Ophiobolus disseminans</name>
    <dbReference type="NCBI Taxonomy" id="1469910"/>
    <lineage>
        <taxon>Eukaryota</taxon>
        <taxon>Fungi</taxon>
        <taxon>Dikarya</taxon>
        <taxon>Ascomycota</taxon>
        <taxon>Pezizomycotina</taxon>
        <taxon>Dothideomycetes</taxon>
        <taxon>Pleosporomycetidae</taxon>
        <taxon>Pleosporales</taxon>
        <taxon>Pleosporineae</taxon>
        <taxon>Phaeosphaeriaceae</taxon>
        <taxon>Ophiobolus</taxon>
    </lineage>
</organism>
<feature type="coiled-coil region" evidence="1">
    <location>
        <begin position="107"/>
        <end position="151"/>
    </location>
</feature>
<proteinExistence type="predicted"/>
<sequence length="155" mass="18336">SDWRKIEQLLKQAVDDIYDSKSRQLSQTIHTILVKDQLLTHKNELLKEALANKKRRRQRDKALLLEKPDNWDRGAIFWSPAKVADARHQQELKGLKEQQEIHQKSEAAKLREEQKIAKAQLLEQRRQNRVVAKEERECLAAKKALQREEDKMVKQ</sequence>
<reference evidence="2" key="1">
    <citation type="journal article" date="2020" name="Stud. Mycol.">
        <title>101 Dothideomycetes genomes: a test case for predicting lifestyles and emergence of pathogens.</title>
        <authorList>
            <person name="Haridas S."/>
            <person name="Albert R."/>
            <person name="Binder M."/>
            <person name="Bloem J."/>
            <person name="Labutti K."/>
            <person name="Salamov A."/>
            <person name="Andreopoulos B."/>
            <person name="Baker S."/>
            <person name="Barry K."/>
            <person name="Bills G."/>
            <person name="Bluhm B."/>
            <person name="Cannon C."/>
            <person name="Castanera R."/>
            <person name="Culley D."/>
            <person name="Daum C."/>
            <person name="Ezra D."/>
            <person name="Gonzalez J."/>
            <person name="Henrissat B."/>
            <person name="Kuo A."/>
            <person name="Liang C."/>
            <person name="Lipzen A."/>
            <person name="Lutzoni F."/>
            <person name="Magnuson J."/>
            <person name="Mondo S."/>
            <person name="Nolan M."/>
            <person name="Ohm R."/>
            <person name="Pangilinan J."/>
            <person name="Park H.-J."/>
            <person name="Ramirez L."/>
            <person name="Alfaro M."/>
            <person name="Sun H."/>
            <person name="Tritt A."/>
            <person name="Yoshinaga Y."/>
            <person name="Zwiers L.-H."/>
            <person name="Turgeon B."/>
            <person name="Goodwin S."/>
            <person name="Spatafora J."/>
            <person name="Crous P."/>
            <person name="Grigoriev I."/>
        </authorList>
    </citation>
    <scope>NUCLEOTIDE SEQUENCE</scope>
    <source>
        <strain evidence="2">CBS 113818</strain>
    </source>
</reference>
<protein>
    <submittedName>
        <fullName evidence="2">Uncharacterized protein</fullName>
    </submittedName>
</protein>
<dbReference type="OrthoDB" id="3795736at2759"/>
<dbReference type="EMBL" id="MU006254">
    <property type="protein sequence ID" value="KAF2818333.1"/>
    <property type="molecule type" value="Genomic_DNA"/>
</dbReference>
<dbReference type="Proteomes" id="UP000799424">
    <property type="component" value="Unassembled WGS sequence"/>
</dbReference>